<sequence length="133" mass="14210">MAFFRRPPLVVRDQHLPQQVPIDAYGDYGFRFSEMTHPGSLLCLPSGIHGWDAATAADIDRDSLAAVFDQSDAIDVLVIGTGSDIAALPAGLRASLREVGIGLEVMGTRPAIRTYNILLAEGRPVAAALIAIR</sequence>
<dbReference type="InterPro" id="IPR036748">
    <property type="entry name" value="MTH938-like_sf"/>
</dbReference>
<dbReference type="AlphaFoldDB" id="A0A840ALH5"/>
<dbReference type="EMBL" id="JACIDS010000001">
    <property type="protein sequence ID" value="MBB3929751.1"/>
    <property type="molecule type" value="Genomic_DNA"/>
</dbReference>
<evidence type="ECO:0000313" key="1">
    <source>
        <dbReference type="EMBL" id="MBB3929751.1"/>
    </source>
</evidence>
<dbReference type="RefSeq" id="WP_183397375.1">
    <property type="nucleotide sequence ID" value="NZ_JACIDS010000001.1"/>
</dbReference>
<evidence type="ECO:0000313" key="2">
    <source>
        <dbReference type="Proteomes" id="UP000553963"/>
    </source>
</evidence>
<dbReference type="InterPro" id="IPR007523">
    <property type="entry name" value="NDUFAF3/AAMDC"/>
</dbReference>
<dbReference type="Pfam" id="PF04430">
    <property type="entry name" value="DUF498"/>
    <property type="match status" value="1"/>
</dbReference>
<dbReference type="PANTHER" id="PTHR21192">
    <property type="entry name" value="NUCLEAR PROTEIN E3-3"/>
    <property type="match status" value="1"/>
</dbReference>
<dbReference type="PANTHER" id="PTHR21192:SF2">
    <property type="entry name" value="NADH DEHYDROGENASE [UBIQUINONE] 1 ALPHA SUBCOMPLEX ASSEMBLY FACTOR 3"/>
    <property type="match status" value="1"/>
</dbReference>
<gene>
    <name evidence="1" type="ORF">GGR25_000770</name>
</gene>
<name>A0A840ALH5_9HYPH</name>
<proteinExistence type="predicted"/>
<dbReference type="SUPFAM" id="SSF64076">
    <property type="entry name" value="MTH938-like"/>
    <property type="match status" value="1"/>
</dbReference>
<comment type="caution">
    <text evidence="1">The sequence shown here is derived from an EMBL/GenBank/DDBJ whole genome shotgun (WGS) entry which is preliminary data.</text>
</comment>
<evidence type="ECO:0008006" key="3">
    <source>
        <dbReference type="Google" id="ProtNLM"/>
    </source>
</evidence>
<dbReference type="CDD" id="cd00248">
    <property type="entry name" value="Mth938-like"/>
    <property type="match status" value="1"/>
</dbReference>
<keyword evidence="2" id="KW-1185">Reference proteome</keyword>
<dbReference type="Proteomes" id="UP000553963">
    <property type="component" value="Unassembled WGS sequence"/>
</dbReference>
<organism evidence="1 2">
    <name type="scientific">Kaistia hirudinis</name>
    <dbReference type="NCBI Taxonomy" id="1293440"/>
    <lineage>
        <taxon>Bacteria</taxon>
        <taxon>Pseudomonadati</taxon>
        <taxon>Pseudomonadota</taxon>
        <taxon>Alphaproteobacteria</taxon>
        <taxon>Hyphomicrobiales</taxon>
        <taxon>Kaistiaceae</taxon>
        <taxon>Kaistia</taxon>
    </lineage>
</organism>
<protein>
    <recommendedName>
        <fullName evidence="3">Mth938-like domain-containing protein</fullName>
    </recommendedName>
</protein>
<reference evidence="1 2" key="1">
    <citation type="submission" date="2020-08" db="EMBL/GenBank/DDBJ databases">
        <title>Genomic Encyclopedia of Type Strains, Phase IV (KMG-IV): sequencing the most valuable type-strain genomes for metagenomic binning, comparative biology and taxonomic classification.</title>
        <authorList>
            <person name="Goeker M."/>
        </authorList>
    </citation>
    <scope>NUCLEOTIDE SEQUENCE [LARGE SCALE GENOMIC DNA]</scope>
    <source>
        <strain evidence="1 2">DSM 25966</strain>
    </source>
</reference>
<dbReference type="Gene3D" id="3.40.1230.10">
    <property type="entry name" value="MTH938-like"/>
    <property type="match status" value="1"/>
</dbReference>
<accession>A0A840ALH5</accession>